<dbReference type="Pfam" id="PF01381">
    <property type="entry name" value="HTH_3"/>
    <property type="match status" value="1"/>
</dbReference>
<dbReference type="SUPFAM" id="SSF47413">
    <property type="entry name" value="lambda repressor-like DNA-binding domains"/>
    <property type="match status" value="1"/>
</dbReference>
<organism evidence="3 4">
    <name type="scientific">Lacrimispora amygdalina</name>
    <dbReference type="NCBI Taxonomy" id="253257"/>
    <lineage>
        <taxon>Bacteria</taxon>
        <taxon>Bacillati</taxon>
        <taxon>Bacillota</taxon>
        <taxon>Clostridia</taxon>
        <taxon>Lachnospirales</taxon>
        <taxon>Lachnospiraceae</taxon>
        <taxon>Lacrimispora</taxon>
    </lineage>
</organism>
<evidence type="ECO:0000313" key="3">
    <source>
        <dbReference type="EMBL" id="GLB30953.1"/>
    </source>
</evidence>
<accession>A0ABQ5M7M1</accession>
<protein>
    <submittedName>
        <fullName evidence="3">Transcriptional regulator</fullName>
    </submittedName>
</protein>
<reference evidence="3 4" key="1">
    <citation type="journal article" date="2024" name="Int. J. Syst. Evol. Microbiol.">
        <title>Lacrimispora brassicae sp. nov. isolated from fermented cabbage, and proposal of Clostridium indicum Gundawar et al. 2019 and Clostridium methoxybenzovorans Mechichi et al. 1999 as heterotypic synonyms of Lacrimispora amygdalina (Parshina et al. 2003) Haas and Blanchard 2020 and Lacrimispora indolis (McClung and McCoy 1957) Haas and Blanchard 2020, respectively.</title>
        <authorList>
            <person name="Kobayashi H."/>
            <person name="Tanizawa Y."/>
            <person name="Sakamoto M."/>
            <person name="Ohkuma M."/>
            <person name="Tohno M."/>
        </authorList>
    </citation>
    <scope>NUCLEOTIDE SEQUENCE [LARGE SCALE GENOMIC DNA]</scope>
    <source>
        <strain evidence="3 4">DSM 12857</strain>
    </source>
</reference>
<evidence type="ECO:0000259" key="2">
    <source>
        <dbReference type="PROSITE" id="PS50943"/>
    </source>
</evidence>
<dbReference type="InterPro" id="IPR010982">
    <property type="entry name" value="Lambda_DNA-bd_dom_sf"/>
</dbReference>
<dbReference type="Gene3D" id="1.10.260.40">
    <property type="entry name" value="lambda repressor-like DNA-binding domains"/>
    <property type="match status" value="1"/>
</dbReference>
<comment type="caution">
    <text evidence="3">The sequence shown here is derived from an EMBL/GenBank/DDBJ whole genome shotgun (WGS) entry which is preliminary data.</text>
</comment>
<evidence type="ECO:0000313" key="4">
    <source>
        <dbReference type="Proteomes" id="UP001419084"/>
    </source>
</evidence>
<dbReference type="PROSITE" id="PS50943">
    <property type="entry name" value="HTH_CROC1"/>
    <property type="match status" value="1"/>
</dbReference>
<keyword evidence="1" id="KW-0238">DNA-binding</keyword>
<dbReference type="PANTHER" id="PTHR46558:SF4">
    <property type="entry name" value="DNA-BIDING PHAGE PROTEIN"/>
    <property type="match status" value="1"/>
</dbReference>
<dbReference type="InterPro" id="IPR001387">
    <property type="entry name" value="Cro/C1-type_HTH"/>
</dbReference>
<keyword evidence="4" id="KW-1185">Reference proteome</keyword>
<dbReference type="PANTHER" id="PTHR46558">
    <property type="entry name" value="TRACRIPTIONAL REGULATORY PROTEIN-RELATED-RELATED"/>
    <property type="match status" value="1"/>
</dbReference>
<gene>
    <name evidence="3" type="ORF">LAD12857_28760</name>
</gene>
<evidence type="ECO:0000256" key="1">
    <source>
        <dbReference type="ARBA" id="ARBA00023125"/>
    </source>
</evidence>
<feature type="domain" description="HTH cro/C1-type" evidence="2">
    <location>
        <begin position="35"/>
        <end position="91"/>
    </location>
</feature>
<dbReference type="SMART" id="SM00530">
    <property type="entry name" value="HTH_XRE"/>
    <property type="match status" value="1"/>
</dbReference>
<sequence>MHDDFERLLQQEMKNPEFQKEWNALEPEFNIIQAMIDARKKSHLTQKELAQKTGINQADISKLENGNANPTLTLLQRLAEGMDMQLKLEFVPKQQIATK</sequence>
<dbReference type="CDD" id="cd00093">
    <property type="entry name" value="HTH_XRE"/>
    <property type="match status" value="1"/>
</dbReference>
<dbReference type="Proteomes" id="UP001419084">
    <property type="component" value="Unassembled WGS sequence"/>
</dbReference>
<proteinExistence type="predicted"/>
<dbReference type="EMBL" id="BRPJ01000051">
    <property type="protein sequence ID" value="GLB30953.1"/>
    <property type="molecule type" value="Genomic_DNA"/>
</dbReference>
<dbReference type="RefSeq" id="WP_346065516.1">
    <property type="nucleotide sequence ID" value="NZ_BRPJ01000051.1"/>
</dbReference>
<name>A0ABQ5M7M1_9FIRM</name>